<dbReference type="STRING" id="1036672.TKWG_24030"/>
<organism evidence="1 2">
    <name type="scientific">Advenella kashmirensis (strain DSM 17095 / LMG 22695 / WT001)</name>
    <name type="common">Tetrathiobacter kashmirensis</name>
    <dbReference type="NCBI Taxonomy" id="1036672"/>
    <lineage>
        <taxon>Bacteria</taxon>
        <taxon>Pseudomonadati</taxon>
        <taxon>Pseudomonadota</taxon>
        <taxon>Betaproteobacteria</taxon>
        <taxon>Burkholderiales</taxon>
        <taxon>Alcaligenaceae</taxon>
    </lineage>
</organism>
<dbReference type="Proteomes" id="UP000005267">
    <property type="component" value="Chromosome"/>
</dbReference>
<reference evidence="2" key="2">
    <citation type="journal article" date="2013" name="PLoS ONE">
        <title>Genome implosion elicits host-confinement in Alcaligenaceae: evidence from the comparative genomics of Tetrathiobacter kashmirensis, a pathogen in the making.</title>
        <authorList>
            <person name="Ghosh W."/>
            <person name="Alam M."/>
            <person name="Roy C."/>
            <person name="Pyne P."/>
            <person name="George A."/>
            <person name="Chakraborty R."/>
            <person name="Majumder S."/>
            <person name="Agarwal A."/>
            <person name="Chakraborty S."/>
            <person name="Majumdar S."/>
            <person name="Gupta S.K."/>
        </authorList>
    </citation>
    <scope>NUCLEOTIDE SEQUENCE [LARGE SCALE GENOMIC DNA]</scope>
    <source>
        <strain evidence="2">WT001</strain>
    </source>
</reference>
<gene>
    <name evidence="1" type="ordered locus">TKWG_24030</name>
</gene>
<dbReference type="RefSeq" id="WP_014752474.1">
    <property type="nucleotide sequence ID" value="NC_017964.1"/>
</dbReference>
<dbReference type="HOGENOM" id="CLU_2930761_0_0_4"/>
<evidence type="ECO:0000313" key="2">
    <source>
        <dbReference type="Proteomes" id="UP000005267"/>
    </source>
</evidence>
<keyword evidence="2" id="KW-1185">Reference proteome</keyword>
<protein>
    <submittedName>
        <fullName evidence="1">Uncharacterized protein</fullName>
    </submittedName>
</protein>
<sequence length="60" mass="6689">MDVQSEEFRQEMQSEIGSLALEGLIPDAQALADLELVMQGKLTIEQAKQNVFARIRNGKV</sequence>
<evidence type="ECO:0000313" key="1">
    <source>
        <dbReference type="EMBL" id="AFK64383.1"/>
    </source>
</evidence>
<dbReference type="Gene3D" id="1.10.8.1050">
    <property type="entry name" value="Antitoxin VbhA-like"/>
    <property type="match status" value="1"/>
</dbReference>
<dbReference type="CDD" id="cd11586">
    <property type="entry name" value="VbhA_like"/>
    <property type="match status" value="1"/>
</dbReference>
<dbReference type="InterPro" id="IPR033788">
    <property type="entry name" value="VbhA-like"/>
</dbReference>
<accession>I3UH95</accession>
<dbReference type="AlphaFoldDB" id="I3UH95"/>
<proteinExistence type="predicted"/>
<reference evidence="1 2" key="1">
    <citation type="journal article" date="2011" name="J. Bacteriol.">
        <title>Whole-genome shotgun sequencing of the sulfur-oxidizing chemoautotroph Tetrathiobacter kashmirensis.</title>
        <authorList>
            <person name="Ghosh W."/>
            <person name="George A."/>
            <person name="Agarwal A."/>
            <person name="Raj P."/>
            <person name="Alam M."/>
            <person name="Pyne P."/>
            <person name="Das Gupta S.K."/>
        </authorList>
    </citation>
    <scope>NUCLEOTIDE SEQUENCE [LARGE SCALE GENOMIC DNA]</scope>
    <source>
        <strain evidence="1 2">WT001</strain>
    </source>
</reference>
<dbReference type="EMBL" id="CP003555">
    <property type="protein sequence ID" value="AFK64383.1"/>
    <property type="molecule type" value="Genomic_DNA"/>
</dbReference>
<dbReference type="KEGG" id="aka:TKWG_24030"/>
<name>I3UH95_ADVKW</name>
<dbReference type="InterPro" id="IPR043038">
    <property type="entry name" value="VbhA_sf"/>
</dbReference>